<dbReference type="CDD" id="cd00130">
    <property type="entry name" value="PAS"/>
    <property type="match status" value="1"/>
</dbReference>
<dbReference type="SUPFAM" id="SSF55785">
    <property type="entry name" value="PYP-like sensor domain (PAS domain)"/>
    <property type="match status" value="1"/>
</dbReference>
<dbReference type="EMBL" id="NDXW01000001">
    <property type="protein sequence ID" value="RDH46694.1"/>
    <property type="molecule type" value="Genomic_DNA"/>
</dbReference>
<dbReference type="Pfam" id="PF13188">
    <property type="entry name" value="PAS_8"/>
    <property type="match status" value="1"/>
</dbReference>
<keyword evidence="7" id="KW-1185">Reference proteome</keyword>
<comment type="caution">
    <text evidence="6">The sequence shown here is derived from an EMBL/GenBank/DDBJ whole genome shotgun (WGS) entry which is preliminary data.</text>
</comment>
<dbReference type="Proteomes" id="UP000257039">
    <property type="component" value="Unassembled WGS sequence"/>
</dbReference>
<evidence type="ECO:0000256" key="4">
    <source>
        <dbReference type="SAM" id="Coils"/>
    </source>
</evidence>
<dbReference type="CDD" id="cd00082">
    <property type="entry name" value="HisKA"/>
    <property type="match status" value="1"/>
</dbReference>
<dbReference type="InterPro" id="IPR000014">
    <property type="entry name" value="PAS"/>
</dbReference>
<dbReference type="SMART" id="SM00387">
    <property type="entry name" value="HATPase_c"/>
    <property type="match status" value="1"/>
</dbReference>
<dbReference type="Pfam" id="PF00512">
    <property type="entry name" value="HisKA"/>
    <property type="match status" value="1"/>
</dbReference>
<dbReference type="PANTHER" id="PTHR43065">
    <property type="entry name" value="SENSOR HISTIDINE KINASE"/>
    <property type="match status" value="1"/>
</dbReference>
<protein>
    <recommendedName>
        <fullName evidence="2">histidine kinase</fullName>
        <ecNumber evidence="2">2.7.13.3</ecNumber>
    </recommendedName>
</protein>
<evidence type="ECO:0000256" key="1">
    <source>
        <dbReference type="ARBA" id="ARBA00000085"/>
    </source>
</evidence>
<dbReference type="PROSITE" id="PS50109">
    <property type="entry name" value="HIS_KIN"/>
    <property type="match status" value="1"/>
</dbReference>
<dbReference type="InterPro" id="IPR003594">
    <property type="entry name" value="HATPase_dom"/>
</dbReference>
<dbReference type="Gene3D" id="3.30.450.20">
    <property type="entry name" value="PAS domain"/>
    <property type="match status" value="1"/>
</dbReference>
<dbReference type="PRINTS" id="PR00344">
    <property type="entry name" value="BCTRLSENSOR"/>
</dbReference>
<dbReference type="GO" id="GO:0000155">
    <property type="term" value="F:phosphorelay sensor kinase activity"/>
    <property type="evidence" value="ECO:0007669"/>
    <property type="project" value="InterPro"/>
</dbReference>
<evidence type="ECO:0000256" key="3">
    <source>
        <dbReference type="ARBA" id="ARBA00022553"/>
    </source>
</evidence>
<dbReference type="CDD" id="cd00075">
    <property type="entry name" value="HATPase"/>
    <property type="match status" value="1"/>
</dbReference>
<sequence length="422" mass="46377">MAEVAKAESSAFAAALQDVQSSVDDKTGLEKAFSLFNQMSEQLSESYRQLAGRVQALKSELADVGEQRLQELAEKERLANRLEHLLNLLPGGVIVLDGHGVIQQCNPAAIELLDEPLLGERWLTVINRCFAPRDDDGHEISLKNGKRVSIATRSLELEPGQLILLTDLTETRCLQQQLSHHERLSALGKMVASLAHQIRTPLSTAMLYAGHLQNPALPREKHCAFANKLMSRLTHLERQVSDMLVFAKGELVLADTIAIKAFWQELQQAVGSAMGVRQVSTGQVNLRWRYQLEQTFLIRCNKDALIGALMNLVNNALESGKKGLTLVISCSLYQHYLRLTVVDNGPGMSAKTLAQTQEPFFTTKPHGTGLGIAVVQAVTKAHQGEFAMHSREGQGTVCQLLLPLNVAAISADQSEEEAAWPR</sequence>
<dbReference type="SUPFAM" id="SSF47384">
    <property type="entry name" value="Homodimeric domain of signal transducing histidine kinase"/>
    <property type="match status" value="1"/>
</dbReference>
<dbReference type="InterPro" id="IPR036097">
    <property type="entry name" value="HisK_dim/P_sf"/>
</dbReference>
<organism evidence="6 7">
    <name type="scientific">Zooshikella ganghwensis</name>
    <dbReference type="NCBI Taxonomy" id="202772"/>
    <lineage>
        <taxon>Bacteria</taxon>
        <taxon>Pseudomonadati</taxon>
        <taxon>Pseudomonadota</taxon>
        <taxon>Gammaproteobacteria</taxon>
        <taxon>Oceanospirillales</taxon>
        <taxon>Zooshikellaceae</taxon>
        <taxon>Zooshikella</taxon>
    </lineage>
</organism>
<dbReference type="PANTHER" id="PTHR43065:SF29">
    <property type="entry name" value="SENSOR PROTEIN KINASE FLES"/>
    <property type="match status" value="1"/>
</dbReference>
<dbReference type="Gene3D" id="3.30.565.10">
    <property type="entry name" value="Histidine kinase-like ATPase, C-terminal domain"/>
    <property type="match status" value="1"/>
</dbReference>
<feature type="coiled-coil region" evidence="4">
    <location>
        <begin position="40"/>
        <end position="67"/>
    </location>
</feature>
<proteinExistence type="predicted"/>
<dbReference type="InterPro" id="IPR005467">
    <property type="entry name" value="His_kinase_dom"/>
</dbReference>
<dbReference type="InterPro" id="IPR035965">
    <property type="entry name" value="PAS-like_dom_sf"/>
</dbReference>
<reference evidence="6 7" key="1">
    <citation type="submission" date="2017-04" db="EMBL/GenBank/DDBJ databases">
        <title>Draft genome sequence of Zooshikella ganghwensis VG4 isolated from Red Sea sediments.</title>
        <authorList>
            <person name="Rehman Z."/>
            <person name="Alam I."/>
            <person name="Kamau A."/>
            <person name="Bajic V."/>
            <person name="Leiknes T."/>
        </authorList>
    </citation>
    <scope>NUCLEOTIDE SEQUENCE [LARGE SCALE GENOMIC DNA]</scope>
    <source>
        <strain evidence="6 7">VG4</strain>
    </source>
</reference>
<evidence type="ECO:0000256" key="2">
    <source>
        <dbReference type="ARBA" id="ARBA00012438"/>
    </source>
</evidence>
<keyword evidence="3" id="KW-0597">Phosphoprotein</keyword>
<dbReference type="Pfam" id="PF02518">
    <property type="entry name" value="HATPase_c"/>
    <property type="match status" value="1"/>
</dbReference>
<evidence type="ECO:0000313" key="7">
    <source>
        <dbReference type="Proteomes" id="UP000257039"/>
    </source>
</evidence>
<name>A0A4P9VWA5_9GAMM</name>
<dbReference type="InterPro" id="IPR003661">
    <property type="entry name" value="HisK_dim/P_dom"/>
</dbReference>
<comment type="catalytic activity">
    <reaction evidence="1">
        <text>ATP + protein L-histidine = ADP + protein N-phospho-L-histidine.</text>
        <dbReference type="EC" id="2.7.13.3"/>
    </reaction>
</comment>
<dbReference type="InterPro" id="IPR004358">
    <property type="entry name" value="Sig_transdc_His_kin-like_C"/>
</dbReference>
<dbReference type="SMART" id="SM00091">
    <property type="entry name" value="PAS"/>
    <property type="match status" value="1"/>
</dbReference>
<gene>
    <name evidence="6" type="ORF">B9G39_09020</name>
</gene>
<dbReference type="AlphaFoldDB" id="A0A4P9VWA5"/>
<dbReference type="Gene3D" id="1.10.287.130">
    <property type="match status" value="1"/>
</dbReference>
<accession>A0A4P9VWA5</accession>
<dbReference type="EC" id="2.7.13.3" evidence="2"/>
<evidence type="ECO:0000313" key="6">
    <source>
        <dbReference type="EMBL" id="RDH46694.1"/>
    </source>
</evidence>
<dbReference type="SMART" id="SM00388">
    <property type="entry name" value="HisKA"/>
    <property type="match status" value="1"/>
</dbReference>
<keyword evidence="4" id="KW-0175">Coiled coil</keyword>
<evidence type="ECO:0000259" key="5">
    <source>
        <dbReference type="PROSITE" id="PS50109"/>
    </source>
</evidence>
<feature type="domain" description="Histidine kinase" evidence="5">
    <location>
        <begin position="193"/>
        <end position="406"/>
    </location>
</feature>
<dbReference type="InterPro" id="IPR036890">
    <property type="entry name" value="HATPase_C_sf"/>
</dbReference>
<dbReference type="SUPFAM" id="SSF55874">
    <property type="entry name" value="ATPase domain of HSP90 chaperone/DNA topoisomerase II/histidine kinase"/>
    <property type="match status" value="1"/>
</dbReference>